<reference evidence="4 5" key="1">
    <citation type="submission" date="2018-11" db="EMBL/GenBank/DDBJ databases">
        <title>Haplotype-resolved cattle genomes.</title>
        <authorList>
            <person name="Low W.Y."/>
            <person name="Tearle R."/>
            <person name="Bickhart D.M."/>
            <person name="Rosen B.D."/>
            <person name="Koren S."/>
            <person name="Rhie A."/>
            <person name="Hiendleder S."/>
            <person name="Phillippy A.M."/>
            <person name="Smith T.P.L."/>
            <person name="Williams J.L."/>
        </authorList>
    </citation>
    <scope>NUCLEOTIDE SEQUENCE [LARGE SCALE GENOMIC DNA]</scope>
</reference>
<dbReference type="Proteomes" id="UP000429181">
    <property type="component" value="Chromosome 21"/>
</dbReference>
<dbReference type="SUPFAM" id="SSF50904">
    <property type="entry name" value="Oncogene products"/>
    <property type="match status" value="1"/>
</dbReference>
<dbReference type="Pfam" id="PF01840">
    <property type="entry name" value="TCL1_MTCP1"/>
    <property type="match status" value="1"/>
</dbReference>
<dbReference type="Ensembl" id="ENSBIXT00000016220.1">
    <property type="protein sequence ID" value="ENSBIXP00000008505.1"/>
    <property type="gene ID" value="ENSBIXG00000001693.1"/>
</dbReference>
<accession>A0A4W2C9H1</accession>
<evidence type="ECO:0000313" key="3">
    <source>
        <dbReference type="Ensembl" id="ENSBIXP00005036139.1"/>
    </source>
</evidence>
<dbReference type="Ensembl" id="ENSBIXT00005023324.1">
    <property type="protein sequence ID" value="ENSBIXP00005036139.1"/>
    <property type="gene ID" value="ENSBIXG00005017576.1"/>
</dbReference>
<evidence type="ECO:0000313" key="4">
    <source>
        <dbReference type="Proteomes" id="UP000314981"/>
    </source>
</evidence>
<evidence type="ECO:0000313" key="2">
    <source>
        <dbReference type="Ensembl" id="ENSBIXP00000008505.1"/>
    </source>
</evidence>
<sequence>MEAEASPPVGSPPCCLWFQRPGVYEDEKGRIWVAVAMQIIPSYRARGSGAPESTHDDSITVHLWQLPNQMPRSPSSLLVSGLPIKWELYPGRRYRGTDSRLWEIVDHDQVISMENLILKRLPSGSH</sequence>
<gene>
    <name evidence="3" type="primary">TCL1B</name>
</gene>
<dbReference type="AlphaFoldDB" id="A0A4W2C9H1"/>
<dbReference type="PANTHER" id="PTHR14060:SF2">
    <property type="entry name" value="T-CELL LEUKEMIA_LYMPHOMA PROTEIN 1B"/>
    <property type="match status" value="1"/>
</dbReference>
<evidence type="ECO:0000256" key="1">
    <source>
        <dbReference type="ARBA" id="ARBA00006399"/>
    </source>
</evidence>
<dbReference type="GeneTree" id="ENSGT00390000006885"/>
<reference evidence="2" key="2">
    <citation type="submission" date="2025-05" db="UniProtKB">
        <authorList>
            <consortium name="Ensembl"/>
        </authorList>
    </citation>
    <scope>IDENTIFICATION</scope>
</reference>
<dbReference type="FunFam" id="2.40.15.10:FF:000003">
    <property type="entry name" value="T cell leukemia/lymphoma 1B"/>
    <property type="match status" value="1"/>
</dbReference>
<dbReference type="PANTHER" id="PTHR14060">
    <property type="entry name" value="PROTEIN P13 MTCP-1"/>
    <property type="match status" value="1"/>
</dbReference>
<dbReference type="STRING" id="30522.A0A4W2C9H1"/>
<proteinExistence type="inferred from homology"/>
<dbReference type="Proteomes" id="UP000314981">
    <property type="component" value="Chromosome 21"/>
</dbReference>
<evidence type="ECO:0000313" key="5">
    <source>
        <dbReference type="Proteomes" id="UP000429181"/>
    </source>
</evidence>
<dbReference type="InterPro" id="IPR004832">
    <property type="entry name" value="TCL1_MTCP1"/>
</dbReference>
<dbReference type="OMA" id="MWQMPVH"/>
<dbReference type="Gene3D" id="2.40.15.10">
    <property type="entry name" value="TCL1/MTCP1"/>
    <property type="match status" value="1"/>
</dbReference>
<dbReference type="GO" id="GO:0043539">
    <property type="term" value="F:protein serine/threonine kinase activator activity"/>
    <property type="evidence" value="ECO:0007669"/>
    <property type="project" value="InterPro"/>
</dbReference>
<protein>
    <submittedName>
        <fullName evidence="2">TCL1 family AKT coactivator B</fullName>
    </submittedName>
</protein>
<keyword evidence="4" id="KW-1185">Reference proteome</keyword>
<organism evidence="2 4">
    <name type="scientific">Bos indicus x Bos taurus</name>
    <name type="common">Hybrid cattle</name>
    <dbReference type="NCBI Taxonomy" id="30522"/>
    <lineage>
        <taxon>Eukaryota</taxon>
        <taxon>Metazoa</taxon>
        <taxon>Chordata</taxon>
        <taxon>Craniata</taxon>
        <taxon>Vertebrata</taxon>
        <taxon>Euteleostomi</taxon>
        <taxon>Mammalia</taxon>
        <taxon>Eutheria</taxon>
        <taxon>Laurasiatheria</taxon>
        <taxon>Artiodactyla</taxon>
        <taxon>Ruminantia</taxon>
        <taxon>Pecora</taxon>
        <taxon>Bovidae</taxon>
        <taxon>Bovinae</taxon>
        <taxon>Bos</taxon>
    </lineage>
</organism>
<dbReference type="InterPro" id="IPR036672">
    <property type="entry name" value="TCL1_MTCP1_sf"/>
</dbReference>
<comment type="similarity">
    <text evidence="1">Belongs to the TCL1 family.</text>
</comment>
<name>A0A4W2C9H1_BOBOX</name>